<sequence length="104" mass="11794">MKGLGFVAVYIIAIGMAKVNACASYKYCACSDNDTNNGFDDAATQYNCNGINVGELRWFDDNNGVRGRYYCETADTSNYPWDNCKWKRQCNNGHPENCWGKVHW</sequence>
<dbReference type="OMA" id="KLACANG"/>
<keyword evidence="1" id="KW-0732">Signal</keyword>
<gene>
    <name evidence="2" type="ORF">COCHEDRAFT_1219322</name>
</gene>
<dbReference type="AlphaFoldDB" id="M2SJA7"/>
<keyword evidence="3" id="KW-1185">Reference proteome</keyword>
<name>M2SJA7_COCH5</name>
<dbReference type="HOGENOM" id="CLU_2249871_0_0_1"/>
<organism evidence="2 3">
    <name type="scientific">Cochliobolus heterostrophus (strain C5 / ATCC 48332 / race O)</name>
    <name type="common">Southern corn leaf blight fungus</name>
    <name type="synonym">Bipolaris maydis</name>
    <dbReference type="NCBI Taxonomy" id="701091"/>
    <lineage>
        <taxon>Eukaryota</taxon>
        <taxon>Fungi</taxon>
        <taxon>Dikarya</taxon>
        <taxon>Ascomycota</taxon>
        <taxon>Pezizomycotina</taxon>
        <taxon>Dothideomycetes</taxon>
        <taxon>Pleosporomycetidae</taxon>
        <taxon>Pleosporales</taxon>
        <taxon>Pleosporineae</taxon>
        <taxon>Pleosporaceae</taxon>
        <taxon>Bipolaris</taxon>
    </lineage>
</organism>
<reference evidence="3" key="2">
    <citation type="journal article" date="2013" name="PLoS Genet.">
        <title>Comparative genome structure, secondary metabolite, and effector coding capacity across Cochliobolus pathogens.</title>
        <authorList>
            <person name="Condon B.J."/>
            <person name="Leng Y."/>
            <person name="Wu D."/>
            <person name="Bushley K.E."/>
            <person name="Ohm R.A."/>
            <person name="Otillar R."/>
            <person name="Martin J."/>
            <person name="Schackwitz W."/>
            <person name="Grimwood J."/>
            <person name="MohdZainudin N."/>
            <person name="Xue C."/>
            <person name="Wang R."/>
            <person name="Manning V.A."/>
            <person name="Dhillon B."/>
            <person name="Tu Z.J."/>
            <person name="Steffenson B.J."/>
            <person name="Salamov A."/>
            <person name="Sun H."/>
            <person name="Lowry S."/>
            <person name="LaButti K."/>
            <person name="Han J."/>
            <person name="Copeland A."/>
            <person name="Lindquist E."/>
            <person name="Barry K."/>
            <person name="Schmutz J."/>
            <person name="Baker S.E."/>
            <person name="Ciuffetti L.M."/>
            <person name="Grigoriev I.V."/>
            <person name="Zhong S."/>
            <person name="Turgeon B.G."/>
        </authorList>
    </citation>
    <scope>NUCLEOTIDE SEQUENCE [LARGE SCALE GENOMIC DNA]</scope>
    <source>
        <strain evidence="3">C5 / ATCC 48332 / race O</strain>
    </source>
</reference>
<evidence type="ECO:0000313" key="2">
    <source>
        <dbReference type="EMBL" id="EMD85405.1"/>
    </source>
</evidence>
<evidence type="ECO:0000313" key="3">
    <source>
        <dbReference type="Proteomes" id="UP000016936"/>
    </source>
</evidence>
<dbReference type="EMBL" id="KB445589">
    <property type="protein sequence ID" value="EMD85405.1"/>
    <property type="molecule type" value="Genomic_DNA"/>
</dbReference>
<feature type="signal peptide" evidence="1">
    <location>
        <begin position="1"/>
        <end position="21"/>
    </location>
</feature>
<accession>M2SJA7</accession>
<dbReference type="Proteomes" id="UP000016936">
    <property type="component" value="Unassembled WGS sequence"/>
</dbReference>
<feature type="chain" id="PRO_5004025860" evidence="1">
    <location>
        <begin position="22"/>
        <end position="104"/>
    </location>
</feature>
<dbReference type="OrthoDB" id="10294254at2759"/>
<protein>
    <submittedName>
        <fullName evidence="2">Uncharacterized protein</fullName>
    </submittedName>
</protein>
<evidence type="ECO:0000256" key="1">
    <source>
        <dbReference type="SAM" id="SignalP"/>
    </source>
</evidence>
<reference evidence="2 3" key="1">
    <citation type="journal article" date="2012" name="PLoS Pathog.">
        <title>Diverse lifestyles and strategies of plant pathogenesis encoded in the genomes of eighteen Dothideomycetes fungi.</title>
        <authorList>
            <person name="Ohm R.A."/>
            <person name="Feau N."/>
            <person name="Henrissat B."/>
            <person name="Schoch C.L."/>
            <person name="Horwitz B.A."/>
            <person name="Barry K.W."/>
            <person name="Condon B.J."/>
            <person name="Copeland A.C."/>
            <person name="Dhillon B."/>
            <person name="Glaser F."/>
            <person name="Hesse C.N."/>
            <person name="Kosti I."/>
            <person name="LaButti K."/>
            <person name="Lindquist E.A."/>
            <person name="Lucas S."/>
            <person name="Salamov A.A."/>
            <person name="Bradshaw R.E."/>
            <person name="Ciuffetti L."/>
            <person name="Hamelin R.C."/>
            <person name="Kema G.H.J."/>
            <person name="Lawrence C."/>
            <person name="Scott J.A."/>
            <person name="Spatafora J.W."/>
            <person name="Turgeon B.G."/>
            <person name="de Wit P.J.G.M."/>
            <person name="Zhong S."/>
            <person name="Goodwin S.B."/>
            <person name="Grigoriev I.V."/>
        </authorList>
    </citation>
    <scope>NUCLEOTIDE SEQUENCE [LARGE SCALE GENOMIC DNA]</scope>
    <source>
        <strain evidence="3">C5 / ATCC 48332 / race O</strain>
    </source>
</reference>
<proteinExistence type="predicted"/>